<dbReference type="GO" id="GO:0005737">
    <property type="term" value="C:cytoplasm"/>
    <property type="evidence" value="ECO:0007669"/>
    <property type="project" value="UniProtKB-SubCell"/>
</dbReference>
<dbReference type="InterPro" id="IPR050090">
    <property type="entry name" value="Tyrosine_recombinase_XerCD"/>
</dbReference>
<comment type="subunit">
    <text evidence="10">Forms a cyclic heterotetrameric complex composed of two molecules of XerC and two molecules of XerD.</text>
</comment>
<evidence type="ECO:0000256" key="7">
    <source>
        <dbReference type="ARBA" id="ARBA00023125"/>
    </source>
</evidence>
<gene>
    <name evidence="10" type="primary">xerC</name>
    <name evidence="13" type="ORF">PGLA_05985</name>
</gene>
<comment type="similarity">
    <text evidence="2">Belongs to the 'phage' integrase family. XerD subfamily.</text>
</comment>
<dbReference type="GO" id="GO:0051301">
    <property type="term" value="P:cell division"/>
    <property type="evidence" value="ECO:0007669"/>
    <property type="project" value="UniProtKB-KW"/>
</dbReference>
<dbReference type="GO" id="GO:0006313">
    <property type="term" value="P:DNA transposition"/>
    <property type="evidence" value="ECO:0007669"/>
    <property type="project" value="UniProtKB-UniRule"/>
</dbReference>
<evidence type="ECO:0000256" key="2">
    <source>
        <dbReference type="ARBA" id="ARBA00010450"/>
    </source>
</evidence>
<comment type="caution">
    <text evidence="13">The sequence shown here is derived from an EMBL/GenBank/DDBJ whole genome shotgun (WGS) entry which is preliminary data.</text>
</comment>
<keyword evidence="4 10" id="KW-0132">Cell division</keyword>
<dbReference type="PANTHER" id="PTHR30349">
    <property type="entry name" value="PHAGE INTEGRASE-RELATED"/>
    <property type="match status" value="1"/>
</dbReference>
<dbReference type="InterPro" id="IPR044068">
    <property type="entry name" value="CB"/>
</dbReference>
<comment type="similarity">
    <text evidence="10">Belongs to the 'phage' integrase family. XerC subfamily.</text>
</comment>
<dbReference type="STRING" id="494026.PGLA_05985"/>
<dbReference type="AlphaFoldDB" id="A0A168M4H3"/>
<evidence type="ECO:0000259" key="11">
    <source>
        <dbReference type="PROSITE" id="PS51898"/>
    </source>
</evidence>
<dbReference type="Proteomes" id="UP000076967">
    <property type="component" value="Unassembled WGS sequence"/>
</dbReference>
<dbReference type="InterPro" id="IPR011010">
    <property type="entry name" value="DNA_brk_join_enz"/>
</dbReference>
<evidence type="ECO:0000256" key="8">
    <source>
        <dbReference type="ARBA" id="ARBA00023172"/>
    </source>
</evidence>
<evidence type="ECO:0000256" key="1">
    <source>
        <dbReference type="ARBA" id="ARBA00004496"/>
    </source>
</evidence>
<feature type="domain" description="Tyr recombinase" evidence="11">
    <location>
        <begin position="106"/>
        <end position="289"/>
    </location>
</feature>
<dbReference type="InterPro" id="IPR002104">
    <property type="entry name" value="Integrase_catalytic"/>
</dbReference>
<feature type="active site" evidence="10">
    <location>
        <position position="267"/>
    </location>
</feature>
<evidence type="ECO:0000256" key="10">
    <source>
        <dbReference type="HAMAP-Rule" id="MF_01808"/>
    </source>
</evidence>
<evidence type="ECO:0000256" key="5">
    <source>
        <dbReference type="ARBA" id="ARBA00022829"/>
    </source>
</evidence>
<feature type="active site" description="O-(3'-phospho-DNA)-tyrosine intermediate" evidence="10">
    <location>
        <position position="276"/>
    </location>
</feature>
<proteinExistence type="inferred from homology"/>
<dbReference type="NCBIfam" id="NF001399">
    <property type="entry name" value="PRK00283.1"/>
    <property type="match status" value="1"/>
</dbReference>
<evidence type="ECO:0000259" key="12">
    <source>
        <dbReference type="PROSITE" id="PS51900"/>
    </source>
</evidence>
<reference evidence="13 14" key="1">
    <citation type="submission" date="2016-03" db="EMBL/GenBank/DDBJ databases">
        <title>Draft genome sequence of Paenibacillus glacialis DSM 22343.</title>
        <authorList>
            <person name="Shin S.-K."/>
            <person name="Yi H."/>
        </authorList>
    </citation>
    <scope>NUCLEOTIDE SEQUENCE [LARGE SCALE GENOMIC DNA]</scope>
    <source>
        <strain evidence="13 14">DSM 22343</strain>
    </source>
</reference>
<dbReference type="NCBIfam" id="TIGR02225">
    <property type="entry name" value="recomb_XerD"/>
    <property type="match status" value="1"/>
</dbReference>
<dbReference type="PROSITE" id="PS51898">
    <property type="entry name" value="TYR_RECOMBINASE"/>
    <property type="match status" value="1"/>
</dbReference>
<keyword evidence="14" id="KW-1185">Reference proteome</keyword>
<evidence type="ECO:0000256" key="3">
    <source>
        <dbReference type="ARBA" id="ARBA00022490"/>
    </source>
</evidence>
<dbReference type="Gene3D" id="1.10.443.10">
    <property type="entry name" value="Intergrase catalytic core"/>
    <property type="match status" value="1"/>
</dbReference>
<dbReference type="InterPro" id="IPR010998">
    <property type="entry name" value="Integrase_recombinase_N"/>
</dbReference>
<dbReference type="Pfam" id="PF02899">
    <property type="entry name" value="Phage_int_SAM_1"/>
    <property type="match status" value="1"/>
</dbReference>
<dbReference type="GO" id="GO:0009037">
    <property type="term" value="F:tyrosine-based site-specific recombinase activity"/>
    <property type="evidence" value="ECO:0007669"/>
    <property type="project" value="UniProtKB-UniRule"/>
</dbReference>
<dbReference type="HAMAP" id="MF_01808">
    <property type="entry name" value="Recomb_XerC_XerD"/>
    <property type="match status" value="1"/>
</dbReference>
<keyword evidence="6 10" id="KW-0229">DNA integration</keyword>
<evidence type="ECO:0000313" key="13">
    <source>
        <dbReference type="EMBL" id="OAB44214.1"/>
    </source>
</evidence>
<feature type="active site" evidence="10">
    <location>
        <position position="244"/>
    </location>
</feature>
<keyword evidence="3 10" id="KW-0963">Cytoplasm</keyword>
<dbReference type="OrthoDB" id="9801717at2"/>
<comment type="caution">
    <text evidence="10">Lacks conserved residue(s) required for the propagation of feature annotation.</text>
</comment>
<keyword evidence="7 10" id="KW-0238">DNA-binding</keyword>
<accession>A0A168M4H3</accession>
<evidence type="ECO:0000256" key="4">
    <source>
        <dbReference type="ARBA" id="ARBA00022618"/>
    </source>
</evidence>
<feature type="domain" description="Core-binding (CB)" evidence="12">
    <location>
        <begin position="1"/>
        <end position="85"/>
    </location>
</feature>
<evidence type="ECO:0000256" key="9">
    <source>
        <dbReference type="ARBA" id="ARBA00023306"/>
    </source>
</evidence>
<evidence type="ECO:0000313" key="14">
    <source>
        <dbReference type="Proteomes" id="UP000076967"/>
    </source>
</evidence>
<keyword evidence="5 10" id="KW-0159">Chromosome partition</keyword>
<organism evidence="13 14">
    <name type="scientific">Paenibacillus glacialis</name>
    <dbReference type="NCBI Taxonomy" id="494026"/>
    <lineage>
        <taxon>Bacteria</taxon>
        <taxon>Bacillati</taxon>
        <taxon>Bacillota</taxon>
        <taxon>Bacilli</taxon>
        <taxon>Bacillales</taxon>
        <taxon>Paenibacillaceae</taxon>
        <taxon>Paenibacillus</taxon>
    </lineage>
</organism>
<comment type="function">
    <text evidence="10">Site-specific tyrosine recombinase, which acts by catalyzing the cutting and rejoining of the recombining DNA molecules. The XerC-XerD complex is essential to convert dimers of the bacterial chromosome into monomers to permit their segregation at cell division. It also contributes to the segregational stability of plasmids.</text>
</comment>
<keyword evidence="9 10" id="KW-0131">Cell cycle</keyword>
<dbReference type="PROSITE" id="PS51900">
    <property type="entry name" value="CB"/>
    <property type="match status" value="1"/>
</dbReference>
<evidence type="ECO:0000256" key="6">
    <source>
        <dbReference type="ARBA" id="ARBA00022908"/>
    </source>
</evidence>
<comment type="subcellular location">
    <subcellularLocation>
        <location evidence="1 10">Cytoplasm</location>
    </subcellularLocation>
</comment>
<dbReference type="EMBL" id="LVJH01000007">
    <property type="protein sequence ID" value="OAB44214.1"/>
    <property type="molecule type" value="Genomic_DNA"/>
</dbReference>
<dbReference type="RefSeq" id="WP_068530208.1">
    <property type="nucleotide sequence ID" value="NZ_LVJH01000007.1"/>
</dbReference>
<dbReference type="GO" id="GO:0007059">
    <property type="term" value="P:chromosome segregation"/>
    <property type="evidence" value="ECO:0007669"/>
    <property type="project" value="UniProtKB-UniRule"/>
</dbReference>
<dbReference type="InterPro" id="IPR023009">
    <property type="entry name" value="Tyrosine_recombinase_XerC/XerD"/>
</dbReference>
<sequence length="302" mass="34627">MKHHLAPYIRYMDVEKGLSKNTLESYERDLAQFLDFVQERGINLLEQINRSHIILFLGVVKQEGRTAATVTRKTVSIRSFFQYLQRESLVGQDPSLQMETPKIVKTAPQVLTVEEVELLLSAPVVSTAQGMRDKAMLELLYGTGMKVSEIVSLDTQHIHTDLRYLHCMGASGKERILPMNRVSANYLDIYMKESRDKLLKKKEESALFLNTLGSRLTRQGFWKILKKYAKETGIQMDITPYTLRHSFATHLLDNGADLRSVQEMLGHSDISTTQIYSTLVKKNLKEQYDDHHPRSMMTPPPL</sequence>
<dbReference type="SUPFAM" id="SSF56349">
    <property type="entry name" value="DNA breaking-rejoining enzymes"/>
    <property type="match status" value="1"/>
</dbReference>
<dbReference type="InterPro" id="IPR011932">
    <property type="entry name" value="Recomb_XerD"/>
</dbReference>
<protein>
    <recommendedName>
        <fullName evidence="10">Tyrosine recombinase XerC</fullName>
    </recommendedName>
</protein>
<dbReference type="Pfam" id="PF00589">
    <property type="entry name" value="Phage_integrase"/>
    <property type="match status" value="1"/>
</dbReference>
<name>A0A168M4H3_9BACL</name>
<dbReference type="GO" id="GO:0003677">
    <property type="term" value="F:DNA binding"/>
    <property type="evidence" value="ECO:0007669"/>
    <property type="project" value="UniProtKB-UniRule"/>
</dbReference>
<dbReference type="CDD" id="cd00798">
    <property type="entry name" value="INT_XerDC_C"/>
    <property type="match status" value="1"/>
</dbReference>
<dbReference type="Gene3D" id="1.10.150.130">
    <property type="match status" value="1"/>
</dbReference>
<keyword evidence="8 10" id="KW-0233">DNA recombination</keyword>
<dbReference type="InterPro" id="IPR004107">
    <property type="entry name" value="Integrase_SAM-like_N"/>
</dbReference>
<dbReference type="PANTHER" id="PTHR30349:SF81">
    <property type="entry name" value="TYROSINE RECOMBINASE XERC"/>
    <property type="match status" value="1"/>
</dbReference>
<dbReference type="InterPro" id="IPR013762">
    <property type="entry name" value="Integrase-like_cat_sf"/>
</dbReference>